<keyword evidence="3" id="KW-1185">Reference proteome</keyword>
<evidence type="ECO:0000313" key="2">
    <source>
        <dbReference type="EMBL" id="KAJ8432177.1"/>
    </source>
</evidence>
<name>A0A9Q1Q7U2_9CARY</name>
<organism evidence="2 3">
    <name type="scientific">Carnegiea gigantea</name>
    <dbReference type="NCBI Taxonomy" id="171969"/>
    <lineage>
        <taxon>Eukaryota</taxon>
        <taxon>Viridiplantae</taxon>
        <taxon>Streptophyta</taxon>
        <taxon>Embryophyta</taxon>
        <taxon>Tracheophyta</taxon>
        <taxon>Spermatophyta</taxon>
        <taxon>Magnoliopsida</taxon>
        <taxon>eudicotyledons</taxon>
        <taxon>Gunneridae</taxon>
        <taxon>Pentapetalae</taxon>
        <taxon>Caryophyllales</taxon>
        <taxon>Cactineae</taxon>
        <taxon>Cactaceae</taxon>
        <taxon>Cactoideae</taxon>
        <taxon>Echinocereeae</taxon>
        <taxon>Carnegiea</taxon>
    </lineage>
</organism>
<accession>A0A9Q1Q7U2</accession>
<dbReference type="AlphaFoldDB" id="A0A9Q1Q7U2"/>
<feature type="region of interest" description="Disordered" evidence="1">
    <location>
        <begin position="221"/>
        <end position="268"/>
    </location>
</feature>
<protein>
    <recommendedName>
        <fullName evidence="4">DUF4283 domain-containing protein</fullName>
    </recommendedName>
</protein>
<proteinExistence type="predicted"/>
<dbReference type="OrthoDB" id="693793at2759"/>
<evidence type="ECO:0008006" key="4">
    <source>
        <dbReference type="Google" id="ProtNLM"/>
    </source>
</evidence>
<dbReference type="EMBL" id="JAKOGI010000628">
    <property type="protein sequence ID" value="KAJ8432177.1"/>
    <property type="molecule type" value="Genomic_DNA"/>
</dbReference>
<evidence type="ECO:0000256" key="1">
    <source>
        <dbReference type="SAM" id="MobiDB-lite"/>
    </source>
</evidence>
<evidence type="ECO:0000313" key="3">
    <source>
        <dbReference type="Proteomes" id="UP001153076"/>
    </source>
</evidence>
<reference evidence="2" key="1">
    <citation type="submission" date="2022-04" db="EMBL/GenBank/DDBJ databases">
        <title>Carnegiea gigantea Genome sequencing and assembly v2.</title>
        <authorList>
            <person name="Copetti D."/>
            <person name="Sanderson M.J."/>
            <person name="Burquez A."/>
            <person name="Wojciechowski M.F."/>
        </authorList>
    </citation>
    <scope>NUCLEOTIDE SEQUENCE</scope>
    <source>
        <strain evidence="2">SGP5-SGP5p</strain>
        <tissue evidence="2">Aerial part</tissue>
    </source>
</reference>
<comment type="caution">
    <text evidence="2">The sequence shown here is derived from an EMBL/GenBank/DDBJ whole genome shotgun (WGS) entry which is preliminary data.</text>
</comment>
<sequence>MAFSLEQELLQLKLTKEEDEIIDVADIDLEERSEQIALCLYGKLLTTKSFNHRAMKSILKNIWKPKRGVDFVLNDGPWCFDGKILLLTEVTGLEQPSEIQFVTTRFWVKAYNIPAKKQTIAYAQSIGLKIGKFVGRLDHVYLRCDSHKRLGDESLLQYGDWLRASLLKSRRRSAEAKLREEKKLYLTFKHSNGGGEARVKLHFDLPTPQSKRQTVIILNPHGESPSQMMIDSGSPVLEGNEVSKKKGEDVNLAENSGGKYENLGNGGP</sequence>
<dbReference type="Proteomes" id="UP001153076">
    <property type="component" value="Unassembled WGS sequence"/>
</dbReference>
<gene>
    <name evidence="2" type="ORF">Cgig2_008629</name>
</gene>